<comment type="caution">
    <text evidence="1">The sequence shown here is derived from an EMBL/GenBank/DDBJ whole genome shotgun (WGS) entry which is preliminary data.</text>
</comment>
<evidence type="ECO:0000313" key="2">
    <source>
        <dbReference type="Proteomes" id="UP001558613"/>
    </source>
</evidence>
<accession>A0ABR3M2T9</accession>
<gene>
    <name evidence="1" type="ORF">QQF64_010022</name>
</gene>
<dbReference type="EMBL" id="JAYMGO010000016">
    <property type="protein sequence ID" value="KAL1259445.1"/>
    <property type="molecule type" value="Genomic_DNA"/>
</dbReference>
<reference evidence="1 2" key="1">
    <citation type="submission" date="2023-09" db="EMBL/GenBank/DDBJ databases">
        <authorList>
            <person name="Wang M."/>
        </authorList>
    </citation>
    <scope>NUCLEOTIDE SEQUENCE [LARGE SCALE GENOMIC DNA]</scope>
    <source>
        <strain evidence="1">GT-2023</strain>
        <tissue evidence="1">Liver</tissue>
    </source>
</reference>
<sequence>MTIFHHYNGFGQFVAPVQSQVRIRSNGVITRSSETSYLSRTERNRSSSLDKAEGKFDALFDQHMVYCPWICQPRSYKQNYKRLMK</sequence>
<protein>
    <submittedName>
        <fullName evidence="1">Uncharacterized protein</fullName>
    </submittedName>
</protein>
<name>A0ABR3M2T9_9TELE</name>
<organism evidence="1 2">
    <name type="scientific">Cirrhinus molitorella</name>
    <name type="common">mud carp</name>
    <dbReference type="NCBI Taxonomy" id="172907"/>
    <lineage>
        <taxon>Eukaryota</taxon>
        <taxon>Metazoa</taxon>
        <taxon>Chordata</taxon>
        <taxon>Craniata</taxon>
        <taxon>Vertebrata</taxon>
        <taxon>Euteleostomi</taxon>
        <taxon>Actinopterygii</taxon>
        <taxon>Neopterygii</taxon>
        <taxon>Teleostei</taxon>
        <taxon>Ostariophysi</taxon>
        <taxon>Cypriniformes</taxon>
        <taxon>Cyprinidae</taxon>
        <taxon>Labeoninae</taxon>
        <taxon>Labeonini</taxon>
        <taxon>Cirrhinus</taxon>
    </lineage>
</organism>
<evidence type="ECO:0000313" key="1">
    <source>
        <dbReference type="EMBL" id="KAL1259445.1"/>
    </source>
</evidence>
<dbReference type="Proteomes" id="UP001558613">
    <property type="component" value="Unassembled WGS sequence"/>
</dbReference>
<keyword evidence="2" id="KW-1185">Reference proteome</keyword>
<proteinExistence type="predicted"/>